<keyword evidence="3" id="KW-1185">Reference proteome</keyword>
<name>A0A5C3MWW2_9AGAM</name>
<organism evidence="2 3">
    <name type="scientific">Heliocybe sulcata</name>
    <dbReference type="NCBI Taxonomy" id="5364"/>
    <lineage>
        <taxon>Eukaryota</taxon>
        <taxon>Fungi</taxon>
        <taxon>Dikarya</taxon>
        <taxon>Basidiomycota</taxon>
        <taxon>Agaricomycotina</taxon>
        <taxon>Agaricomycetes</taxon>
        <taxon>Gloeophyllales</taxon>
        <taxon>Gloeophyllaceae</taxon>
        <taxon>Heliocybe</taxon>
    </lineage>
</organism>
<sequence length="86" mass="9697">MYQNRRIAPDATGQTQTELDPQPAAAHTLGHRPDFKLHLQDPVCMPFCCLTSTAGGWSPVWSSDQLLLTMQAAFSPWRVVREQLHH</sequence>
<feature type="region of interest" description="Disordered" evidence="1">
    <location>
        <begin position="1"/>
        <end position="27"/>
    </location>
</feature>
<reference evidence="2 3" key="1">
    <citation type="journal article" date="2019" name="Nat. Ecol. Evol.">
        <title>Megaphylogeny resolves global patterns of mushroom evolution.</title>
        <authorList>
            <person name="Varga T."/>
            <person name="Krizsan K."/>
            <person name="Foldi C."/>
            <person name="Dima B."/>
            <person name="Sanchez-Garcia M."/>
            <person name="Sanchez-Ramirez S."/>
            <person name="Szollosi G.J."/>
            <person name="Szarkandi J.G."/>
            <person name="Papp V."/>
            <person name="Albert L."/>
            <person name="Andreopoulos W."/>
            <person name="Angelini C."/>
            <person name="Antonin V."/>
            <person name="Barry K.W."/>
            <person name="Bougher N.L."/>
            <person name="Buchanan P."/>
            <person name="Buyck B."/>
            <person name="Bense V."/>
            <person name="Catcheside P."/>
            <person name="Chovatia M."/>
            <person name="Cooper J."/>
            <person name="Damon W."/>
            <person name="Desjardin D."/>
            <person name="Finy P."/>
            <person name="Geml J."/>
            <person name="Haridas S."/>
            <person name="Hughes K."/>
            <person name="Justo A."/>
            <person name="Karasinski D."/>
            <person name="Kautmanova I."/>
            <person name="Kiss B."/>
            <person name="Kocsube S."/>
            <person name="Kotiranta H."/>
            <person name="LaButti K.M."/>
            <person name="Lechner B.E."/>
            <person name="Liimatainen K."/>
            <person name="Lipzen A."/>
            <person name="Lukacs Z."/>
            <person name="Mihaltcheva S."/>
            <person name="Morgado L.N."/>
            <person name="Niskanen T."/>
            <person name="Noordeloos M.E."/>
            <person name="Ohm R.A."/>
            <person name="Ortiz-Santana B."/>
            <person name="Ovrebo C."/>
            <person name="Racz N."/>
            <person name="Riley R."/>
            <person name="Savchenko A."/>
            <person name="Shiryaev A."/>
            <person name="Soop K."/>
            <person name="Spirin V."/>
            <person name="Szebenyi C."/>
            <person name="Tomsovsky M."/>
            <person name="Tulloss R.E."/>
            <person name="Uehling J."/>
            <person name="Grigoriev I.V."/>
            <person name="Vagvolgyi C."/>
            <person name="Papp T."/>
            <person name="Martin F.M."/>
            <person name="Miettinen O."/>
            <person name="Hibbett D.S."/>
            <person name="Nagy L.G."/>
        </authorList>
    </citation>
    <scope>NUCLEOTIDE SEQUENCE [LARGE SCALE GENOMIC DNA]</scope>
    <source>
        <strain evidence="2 3">OMC1185</strain>
    </source>
</reference>
<evidence type="ECO:0000256" key="1">
    <source>
        <dbReference type="SAM" id="MobiDB-lite"/>
    </source>
</evidence>
<protein>
    <submittedName>
        <fullName evidence="2">Uncharacterized protein</fullName>
    </submittedName>
</protein>
<evidence type="ECO:0000313" key="2">
    <source>
        <dbReference type="EMBL" id="TFK49362.1"/>
    </source>
</evidence>
<dbReference type="AlphaFoldDB" id="A0A5C3MWW2"/>
<proteinExistence type="predicted"/>
<gene>
    <name evidence="2" type="ORF">OE88DRAFT_1662884</name>
</gene>
<evidence type="ECO:0000313" key="3">
    <source>
        <dbReference type="Proteomes" id="UP000305948"/>
    </source>
</evidence>
<accession>A0A5C3MWW2</accession>
<dbReference type="EMBL" id="ML213516">
    <property type="protein sequence ID" value="TFK49362.1"/>
    <property type="molecule type" value="Genomic_DNA"/>
</dbReference>
<dbReference type="Proteomes" id="UP000305948">
    <property type="component" value="Unassembled WGS sequence"/>
</dbReference>